<keyword evidence="4" id="KW-1185">Reference proteome</keyword>
<feature type="region of interest" description="Disordered" evidence="1">
    <location>
        <begin position="43"/>
        <end position="62"/>
    </location>
</feature>
<evidence type="ECO:0000256" key="2">
    <source>
        <dbReference type="SAM" id="Phobius"/>
    </source>
</evidence>
<organism evidence="3 4">
    <name type="scientific">Mycobacterium bourgelatii</name>
    <dbReference type="NCBI Taxonomy" id="1273442"/>
    <lineage>
        <taxon>Bacteria</taxon>
        <taxon>Bacillati</taxon>
        <taxon>Actinomycetota</taxon>
        <taxon>Actinomycetes</taxon>
        <taxon>Mycobacteriales</taxon>
        <taxon>Mycobacteriaceae</taxon>
        <taxon>Mycobacterium</taxon>
    </lineage>
</organism>
<sequence>MTATYLAAPSGVFQAAFLVAALGVPTVGWILLVVGLKQRAHSRPQPEIRRKEDPTPLEDRPSGNKFIGVGAALIAVGVLVIAARLITAA</sequence>
<reference evidence="3 4" key="1">
    <citation type="journal article" date="2019" name="Emerg. Microbes Infect.">
        <title>Comprehensive subspecies identification of 175 nontuberculous mycobacteria species based on 7547 genomic profiles.</title>
        <authorList>
            <person name="Matsumoto Y."/>
            <person name="Kinjo T."/>
            <person name="Motooka D."/>
            <person name="Nabeya D."/>
            <person name="Jung N."/>
            <person name="Uechi K."/>
            <person name="Horii T."/>
            <person name="Iida T."/>
            <person name="Fujita J."/>
            <person name="Nakamura S."/>
        </authorList>
    </citation>
    <scope>NUCLEOTIDE SEQUENCE [LARGE SCALE GENOMIC DNA]</scope>
    <source>
        <strain evidence="3 4">JCM 30725</strain>
    </source>
</reference>
<protein>
    <submittedName>
        <fullName evidence="3">Uncharacterized protein</fullName>
    </submittedName>
</protein>
<keyword evidence="2" id="KW-1133">Transmembrane helix</keyword>
<name>A0A7I9YX89_MYCBU</name>
<accession>A0A7I9YX89</accession>
<keyword evidence="2" id="KW-0812">Transmembrane</keyword>
<feature type="transmembrane region" description="Helical" evidence="2">
    <location>
        <begin position="66"/>
        <end position="86"/>
    </location>
</feature>
<evidence type="ECO:0000313" key="4">
    <source>
        <dbReference type="Proteomes" id="UP000465360"/>
    </source>
</evidence>
<proteinExistence type="predicted"/>
<comment type="caution">
    <text evidence="3">The sequence shown here is derived from an EMBL/GenBank/DDBJ whole genome shotgun (WGS) entry which is preliminary data.</text>
</comment>
<evidence type="ECO:0000313" key="3">
    <source>
        <dbReference type="EMBL" id="GFG93255.1"/>
    </source>
</evidence>
<evidence type="ECO:0000256" key="1">
    <source>
        <dbReference type="SAM" id="MobiDB-lite"/>
    </source>
</evidence>
<dbReference type="EMBL" id="BLKZ01000002">
    <property type="protein sequence ID" value="GFG93255.1"/>
    <property type="molecule type" value="Genomic_DNA"/>
</dbReference>
<keyword evidence="2" id="KW-0472">Membrane</keyword>
<feature type="transmembrane region" description="Helical" evidence="2">
    <location>
        <begin position="12"/>
        <end position="36"/>
    </location>
</feature>
<dbReference type="AlphaFoldDB" id="A0A7I9YX89"/>
<gene>
    <name evidence="3" type="ORF">MBOU_52970</name>
</gene>
<dbReference type="RefSeq" id="WP_163719074.1">
    <property type="nucleotide sequence ID" value="NZ_BLKZ01000002.1"/>
</dbReference>
<feature type="compositionally biased region" description="Basic and acidic residues" evidence="1">
    <location>
        <begin position="44"/>
        <end position="62"/>
    </location>
</feature>
<dbReference type="Proteomes" id="UP000465360">
    <property type="component" value="Unassembled WGS sequence"/>
</dbReference>